<reference evidence="4" key="1">
    <citation type="submission" date="2022-08" db="EMBL/GenBank/DDBJ databases">
        <title>Novel sulphate-reducing endosymbionts in the free-living metamonad Anaeramoeba.</title>
        <authorList>
            <person name="Jerlstrom-Hultqvist J."/>
            <person name="Cepicka I."/>
            <person name="Gallot-Lavallee L."/>
            <person name="Salas-Leiva D."/>
            <person name="Curtis B.A."/>
            <person name="Zahonova K."/>
            <person name="Pipaliya S."/>
            <person name="Dacks J."/>
            <person name="Roger A.J."/>
        </authorList>
    </citation>
    <scope>NUCLEOTIDE SEQUENCE</scope>
    <source>
        <strain evidence="4">Busselton2</strain>
    </source>
</reference>
<evidence type="ECO:0000313" key="5">
    <source>
        <dbReference type="Proteomes" id="UP001146793"/>
    </source>
</evidence>
<protein>
    <submittedName>
        <fullName evidence="4">B-box zinc finger protein</fullName>
    </submittedName>
</protein>
<feature type="compositionally biased region" description="Basic residues" evidence="2">
    <location>
        <begin position="8"/>
        <end position="19"/>
    </location>
</feature>
<dbReference type="Gene3D" id="4.10.830.40">
    <property type="match status" value="1"/>
</dbReference>
<proteinExistence type="predicted"/>
<keyword evidence="1" id="KW-0479">Metal-binding</keyword>
<organism evidence="4 5">
    <name type="scientific">Anaeramoeba flamelloides</name>
    <dbReference type="NCBI Taxonomy" id="1746091"/>
    <lineage>
        <taxon>Eukaryota</taxon>
        <taxon>Metamonada</taxon>
        <taxon>Anaeramoebidae</taxon>
        <taxon>Anaeramoeba</taxon>
    </lineage>
</organism>
<dbReference type="AlphaFoldDB" id="A0AAV7ZMJ5"/>
<dbReference type="CDD" id="cd19757">
    <property type="entry name" value="Bbox1"/>
    <property type="match status" value="1"/>
</dbReference>
<sequence>MNNLKNSNSKKKKKKKRRKSQDLERFKDIQIQIKQQQQTAAIPECEVCEQQKADFYCETCKIHYCINCESQVHTPHYKENLNTEN</sequence>
<name>A0AAV7ZMJ5_9EUKA</name>
<feature type="region of interest" description="Disordered" evidence="2">
    <location>
        <begin position="1"/>
        <end position="26"/>
    </location>
</feature>
<dbReference type="PROSITE" id="PS50119">
    <property type="entry name" value="ZF_BBOX"/>
    <property type="match status" value="1"/>
</dbReference>
<dbReference type="SUPFAM" id="SSF57889">
    <property type="entry name" value="Cysteine-rich domain"/>
    <property type="match status" value="1"/>
</dbReference>
<feature type="domain" description="B box-type" evidence="3">
    <location>
        <begin position="45"/>
        <end position="81"/>
    </location>
</feature>
<keyword evidence="1" id="KW-0862">Zinc</keyword>
<gene>
    <name evidence="4" type="ORF">M0812_12852</name>
</gene>
<dbReference type="InterPro" id="IPR046349">
    <property type="entry name" value="C1-like_sf"/>
</dbReference>
<dbReference type="GO" id="GO:0008270">
    <property type="term" value="F:zinc ion binding"/>
    <property type="evidence" value="ECO:0007669"/>
    <property type="project" value="UniProtKB-KW"/>
</dbReference>
<evidence type="ECO:0000313" key="4">
    <source>
        <dbReference type="EMBL" id="KAJ3442046.1"/>
    </source>
</evidence>
<evidence type="ECO:0000256" key="2">
    <source>
        <dbReference type="SAM" id="MobiDB-lite"/>
    </source>
</evidence>
<dbReference type="InterPro" id="IPR000315">
    <property type="entry name" value="Znf_B-box"/>
</dbReference>
<evidence type="ECO:0000256" key="1">
    <source>
        <dbReference type="PROSITE-ProRule" id="PRU00024"/>
    </source>
</evidence>
<dbReference type="Pfam" id="PF00643">
    <property type="entry name" value="zf-B_box"/>
    <property type="match status" value="1"/>
</dbReference>
<comment type="caution">
    <text evidence="4">The sequence shown here is derived from an EMBL/GenBank/DDBJ whole genome shotgun (WGS) entry which is preliminary data.</text>
</comment>
<keyword evidence="1" id="KW-0863">Zinc-finger</keyword>
<dbReference type="Proteomes" id="UP001146793">
    <property type="component" value="Unassembled WGS sequence"/>
</dbReference>
<dbReference type="EMBL" id="JANTQA010000028">
    <property type="protein sequence ID" value="KAJ3442046.1"/>
    <property type="molecule type" value="Genomic_DNA"/>
</dbReference>
<evidence type="ECO:0000259" key="3">
    <source>
        <dbReference type="PROSITE" id="PS50119"/>
    </source>
</evidence>
<accession>A0AAV7ZMJ5</accession>